<reference evidence="2" key="2">
    <citation type="journal article" date="2017" name="Nat. Plants">
        <title>The Aegilops tauschii genome reveals multiple impacts of transposons.</title>
        <authorList>
            <person name="Zhao G."/>
            <person name="Zou C."/>
            <person name="Li K."/>
            <person name="Wang K."/>
            <person name="Li T."/>
            <person name="Gao L."/>
            <person name="Zhang X."/>
            <person name="Wang H."/>
            <person name="Yang Z."/>
            <person name="Liu X."/>
            <person name="Jiang W."/>
            <person name="Mao L."/>
            <person name="Kong X."/>
            <person name="Jiao Y."/>
            <person name="Jia J."/>
        </authorList>
    </citation>
    <scope>NUCLEOTIDE SEQUENCE [LARGE SCALE GENOMIC DNA]</scope>
    <source>
        <strain evidence="2">cv. AL8/78</strain>
    </source>
</reference>
<sequence length="55" mass="6115">EIDEEDEKALAAFMSKDTSSKRSLGDIILQKIREKDATVSTGGHPFSTLMLLINY</sequence>
<organism evidence="1 2">
    <name type="scientific">Aegilops tauschii subsp. strangulata</name>
    <name type="common">Goatgrass</name>
    <dbReference type="NCBI Taxonomy" id="200361"/>
    <lineage>
        <taxon>Eukaryota</taxon>
        <taxon>Viridiplantae</taxon>
        <taxon>Streptophyta</taxon>
        <taxon>Embryophyta</taxon>
        <taxon>Tracheophyta</taxon>
        <taxon>Spermatophyta</taxon>
        <taxon>Magnoliopsida</taxon>
        <taxon>Liliopsida</taxon>
        <taxon>Poales</taxon>
        <taxon>Poaceae</taxon>
        <taxon>BOP clade</taxon>
        <taxon>Pooideae</taxon>
        <taxon>Triticodae</taxon>
        <taxon>Triticeae</taxon>
        <taxon>Triticinae</taxon>
        <taxon>Aegilops</taxon>
    </lineage>
</organism>
<reference evidence="1" key="5">
    <citation type="journal article" date="2021" name="G3 (Bethesda)">
        <title>Aegilops tauschii genome assembly Aet v5.0 features greater sequence contiguity and improved annotation.</title>
        <authorList>
            <person name="Wang L."/>
            <person name="Zhu T."/>
            <person name="Rodriguez J.C."/>
            <person name="Deal K.R."/>
            <person name="Dubcovsky J."/>
            <person name="McGuire P.E."/>
            <person name="Lux T."/>
            <person name="Spannagl M."/>
            <person name="Mayer K.F.X."/>
            <person name="Baldrich P."/>
            <person name="Meyers B.C."/>
            <person name="Huo N."/>
            <person name="Gu Y.Q."/>
            <person name="Zhou H."/>
            <person name="Devos K.M."/>
            <person name="Bennetzen J.L."/>
            <person name="Unver T."/>
            <person name="Budak H."/>
            <person name="Gulick P.J."/>
            <person name="Galiba G."/>
            <person name="Kalapos B."/>
            <person name="Nelson D.R."/>
            <person name="Li P."/>
            <person name="You F.M."/>
            <person name="Luo M.C."/>
            <person name="Dvorak J."/>
        </authorList>
    </citation>
    <scope>NUCLEOTIDE SEQUENCE [LARGE SCALE GENOMIC DNA]</scope>
    <source>
        <strain evidence="1">cv. AL8/78</strain>
    </source>
</reference>
<evidence type="ECO:0000313" key="2">
    <source>
        <dbReference type="Proteomes" id="UP000015105"/>
    </source>
</evidence>
<name>A0A453DGR4_AEGTS</name>
<dbReference type="Proteomes" id="UP000015105">
    <property type="component" value="Chromosome 2D"/>
</dbReference>
<dbReference type="Gramene" id="AET2Gv21237200.17">
    <property type="protein sequence ID" value="AET2Gv21237200.17"/>
    <property type="gene ID" value="AET2Gv21237200"/>
</dbReference>
<reference evidence="1" key="3">
    <citation type="journal article" date="2017" name="Nature">
        <title>Genome sequence of the progenitor of the wheat D genome Aegilops tauschii.</title>
        <authorList>
            <person name="Luo M.C."/>
            <person name="Gu Y.Q."/>
            <person name="Puiu D."/>
            <person name="Wang H."/>
            <person name="Twardziok S.O."/>
            <person name="Deal K.R."/>
            <person name="Huo N."/>
            <person name="Zhu T."/>
            <person name="Wang L."/>
            <person name="Wang Y."/>
            <person name="McGuire P.E."/>
            <person name="Liu S."/>
            <person name="Long H."/>
            <person name="Ramasamy R.K."/>
            <person name="Rodriguez J.C."/>
            <person name="Van S.L."/>
            <person name="Yuan L."/>
            <person name="Wang Z."/>
            <person name="Xia Z."/>
            <person name="Xiao L."/>
            <person name="Anderson O.D."/>
            <person name="Ouyang S."/>
            <person name="Liang Y."/>
            <person name="Zimin A.V."/>
            <person name="Pertea G."/>
            <person name="Qi P."/>
            <person name="Bennetzen J.L."/>
            <person name="Dai X."/>
            <person name="Dawson M.W."/>
            <person name="Muller H.G."/>
            <person name="Kugler K."/>
            <person name="Rivarola-Duarte L."/>
            <person name="Spannagl M."/>
            <person name="Mayer K.F.X."/>
            <person name="Lu F.H."/>
            <person name="Bevan M.W."/>
            <person name="Leroy P."/>
            <person name="Li P."/>
            <person name="You F.M."/>
            <person name="Sun Q."/>
            <person name="Liu Z."/>
            <person name="Lyons E."/>
            <person name="Wicker T."/>
            <person name="Salzberg S.L."/>
            <person name="Devos K.M."/>
            <person name="Dvorak J."/>
        </authorList>
    </citation>
    <scope>NUCLEOTIDE SEQUENCE [LARGE SCALE GENOMIC DNA]</scope>
    <source>
        <strain evidence="1">cv. AL8/78</strain>
    </source>
</reference>
<reference evidence="2" key="1">
    <citation type="journal article" date="2014" name="Science">
        <title>Ancient hybridizations among the ancestral genomes of bread wheat.</title>
        <authorList>
            <consortium name="International Wheat Genome Sequencing Consortium,"/>
            <person name="Marcussen T."/>
            <person name="Sandve S.R."/>
            <person name="Heier L."/>
            <person name="Spannagl M."/>
            <person name="Pfeifer M."/>
            <person name="Jakobsen K.S."/>
            <person name="Wulff B.B."/>
            <person name="Steuernagel B."/>
            <person name="Mayer K.F."/>
            <person name="Olsen O.A."/>
        </authorList>
    </citation>
    <scope>NUCLEOTIDE SEQUENCE [LARGE SCALE GENOMIC DNA]</scope>
    <source>
        <strain evidence="2">cv. AL8/78</strain>
    </source>
</reference>
<accession>A0A453DGR4</accession>
<reference evidence="1" key="4">
    <citation type="submission" date="2019-03" db="UniProtKB">
        <authorList>
            <consortium name="EnsemblPlants"/>
        </authorList>
    </citation>
    <scope>IDENTIFICATION</scope>
</reference>
<evidence type="ECO:0000313" key="1">
    <source>
        <dbReference type="EnsemblPlants" id="AET2Gv21237200.17"/>
    </source>
</evidence>
<proteinExistence type="predicted"/>
<protein>
    <submittedName>
        <fullName evidence="1">Uncharacterized protein</fullName>
    </submittedName>
</protein>
<dbReference type="EnsemblPlants" id="AET2Gv21237200.17">
    <property type="protein sequence ID" value="AET2Gv21237200.17"/>
    <property type="gene ID" value="AET2Gv21237200"/>
</dbReference>
<keyword evidence="2" id="KW-1185">Reference proteome</keyword>
<dbReference type="AlphaFoldDB" id="A0A453DGR4"/>